<name>A0ABW0I786_9BACT</name>
<organism evidence="1 2">
    <name type="scientific">Larkinella bovis</name>
    <dbReference type="NCBI Taxonomy" id="683041"/>
    <lineage>
        <taxon>Bacteria</taxon>
        <taxon>Pseudomonadati</taxon>
        <taxon>Bacteroidota</taxon>
        <taxon>Cytophagia</taxon>
        <taxon>Cytophagales</taxon>
        <taxon>Spirosomataceae</taxon>
        <taxon>Larkinella</taxon>
    </lineage>
</organism>
<proteinExistence type="predicted"/>
<reference evidence="2" key="1">
    <citation type="journal article" date="2019" name="Int. J. Syst. Evol. Microbiol.">
        <title>The Global Catalogue of Microorganisms (GCM) 10K type strain sequencing project: providing services to taxonomists for standard genome sequencing and annotation.</title>
        <authorList>
            <consortium name="The Broad Institute Genomics Platform"/>
            <consortium name="The Broad Institute Genome Sequencing Center for Infectious Disease"/>
            <person name="Wu L."/>
            <person name="Ma J."/>
        </authorList>
    </citation>
    <scope>NUCLEOTIDE SEQUENCE [LARGE SCALE GENOMIC DNA]</scope>
    <source>
        <strain evidence="2">CCUG 55250</strain>
    </source>
</reference>
<protein>
    <recommendedName>
        <fullName evidence="3">Viral A-type inclusion protein</fullName>
    </recommendedName>
</protein>
<accession>A0ABW0I786</accession>
<evidence type="ECO:0000313" key="1">
    <source>
        <dbReference type="EMBL" id="MFC5407952.1"/>
    </source>
</evidence>
<dbReference type="RefSeq" id="WP_379840642.1">
    <property type="nucleotide sequence ID" value="NZ_JBHSMA010000001.1"/>
</dbReference>
<evidence type="ECO:0000313" key="2">
    <source>
        <dbReference type="Proteomes" id="UP001596106"/>
    </source>
</evidence>
<gene>
    <name evidence="1" type="ORF">ACFPMF_01435</name>
</gene>
<keyword evidence="2" id="KW-1185">Reference proteome</keyword>
<dbReference type="EMBL" id="JBHSMA010000001">
    <property type="protein sequence ID" value="MFC5407952.1"/>
    <property type="molecule type" value="Genomic_DNA"/>
</dbReference>
<sequence>MKRFFNSILPIGFVILGLGCQSANEKTSIEQLQEQVMIVHDEVMPKDEVLMTLKEKITQRMDSLSKITPAPADLKSRQEESIVINQELTDASTLMYDWMNQYKTDTLKGMDNAQAKAYLDAQLQKINVVKEKINGGIDQAEKFLAN</sequence>
<dbReference type="Proteomes" id="UP001596106">
    <property type="component" value="Unassembled WGS sequence"/>
</dbReference>
<comment type="caution">
    <text evidence="1">The sequence shown here is derived from an EMBL/GenBank/DDBJ whole genome shotgun (WGS) entry which is preliminary data.</text>
</comment>
<evidence type="ECO:0008006" key="3">
    <source>
        <dbReference type="Google" id="ProtNLM"/>
    </source>
</evidence>
<dbReference type="PROSITE" id="PS51257">
    <property type="entry name" value="PROKAR_LIPOPROTEIN"/>
    <property type="match status" value="1"/>
</dbReference>